<dbReference type="STRING" id="578458.D8PRB3"/>
<dbReference type="VEuPathDB" id="FungiDB:SCHCODRAFT_01138917"/>
<dbReference type="Gene3D" id="1.25.10.10">
    <property type="entry name" value="Leucine-rich Repeat Variant"/>
    <property type="match status" value="1"/>
</dbReference>
<dbReference type="InterPro" id="IPR057567">
    <property type="entry name" value="TPR_TTI1_C"/>
</dbReference>
<dbReference type="FunCoup" id="D8PRB3">
    <property type="interactions" value="518"/>
</dbReference>
<dbReference type="Proteomes" id="UP000007431">
    <property type="component" value="Unassembled WGS sequence"/>
</dbReference>
<dbReference type="Pfam" id="PF24181">
    <property type="entry name" value="TPR_TTI1_C"/>
    <property type="match status" value="1"/>
</dbReference>
<dbReference type="Pfam" id="PF24173">
    <property type="entry name" value="TPR_TTI1_N"/>
    <property type="match status" value="1"/>
</dbReference>
<dbReference type="InterPro" id="IPR016024">
    <property type="entry name" value="ARM-type_fold"/>
</dbReference>
<dbReference type="GeneID" id="9585027"/>
<feature type="domain" description="TTI1 C-terminal TPR" evidence="3">
    <location>
        <begin position="806"/>
        <end position="1093"/>
    </location>
</feature>
<dbReference type="InterPro" id="IPR011989">
    <property type="entry name" value="ARM-like"/>
</dbReference>
<sequence length="1136" mass="124099">MAADPKAQALFQRLKRVCVPLMGTPPLAPSNIPTASKLLTELLDILKHNQPNILSPNLISYIFFPLSTLLSKNNSEAIPDQILEKIFLILTILCEDWWWDCDMKIWEQLFMLAGAVLGGIDVKGKGKARDEETKEAAIRCILCLVRPRDAQDAARRGVQVEDAFERLEELRFYAQMPKFIPILGQTINSLIETALTPNISLTLACLQTLHVLVKDYIPDDLAPSILPGVVSTSTKLALGMAGKKGWVNGDVVAASLEVLTVIVVRSVGDEICAQEGAIKVFTSLDDLKNLASDGLTQDRPTRPFATQRTPTWLRGTATQLHIALNSLTPLISHPTASALLALTKCAATLLVSTSSTLPQSQTLLLSLLLALSNSDYPSVSQEARKSLISAVTSTSRTQHTILQTLMNITRDNLTSLPRLLTSQADAKVEHVAGLVEAVCRLSYAEEATDSPALHAISTGVGKLLGPSGGIEKWGWSLLSVLEFVEPAVNVARAPTTALLENDADAASWVSFPEVPLKSLTTRSAADAVMRMFRALGRAAGEPCLYAIEWFAGVGQSGRDSDAVAAVWCASRLLEGVANISLSAEAANDVRLRPVSKRLSKLARSLATTVSEVWDDGDADAETKTAPEKPENPEVNSTVQHVQGLYPLQDNLKIIKSTPMQQYRSSIQPILHRTLLIQLLAVIAGVLQARFNQTLIRTLYPILHSLVSSVPLLSATAHAALNFIAISASYASPANLLLANFDYALDAVGRRLTRRWLDLDATKVLVILVRLVGSDVVDRAGDVVEECFDRLDEFHGYDVLVEGLIQVLGEVIKVIEVEDNAMKEDGPKAPKADVLVDRERFDAFFEWYTRRNDIDSDDEDTTDYGPAPRHAWGEPEDADEEPKEDEAPMDTSDDNVPPTPIQALTTQIVARSLYFLTHGAPSIRARILRLLASAVPVLPESALMPEIHRAWPFILNRLSDRETFVVTAAAGLVEALSAHVGDFMFRRIWDDVWPRFHAMLGQLDRADSQSALARRGAGIAIGTESAYTHSHRLYRSLLRTMTAAARGVQPQDSSLWEVIVDFRRFLHVGAHEELQRCARDLYLAIGLRNADEAWLALAGTSGEVASTVAFLREPRWDITANAALICQGLDEGEGGAK</sequence>
<feature type="region of interest" description="Disordered" evidence="1">
    <location>
        <begin position="854"/>
        <end position="899"/>
    </location>
</feature>
<accession>D8PRB3</accession>
<protein>
    <recommendedName>
        <fullName evidence="6">TEL2-interacting protein 1</fullName>
    </recommendedName>
</protein>
<evidence type="ECO:0008006" key="6">
    <source>
        <dbReference type="Google" id="ProtNLM"/>
    </source>
</evidence>
<evidence type="ECO:0000259" key="3">
    <source>
        <dbReference type="Pfam" id="PF24181"/>
    </source>
</evidence>
<dbReference type="PANTHER" id="PTHR18460">
    <property type="entry name" value="TEL2 INTERACTING PROTEIN 1 TTI1 FAMILY MEMBER"/>
    <property type="match status" value="1"/>
</dbReference>
<dbReference type="KEGG" id="scm:SCHCO_01138917"/>
<evidence type="ECO:0000256" key="1">
    <source>
        <dbReference type="SAM" id="MobiDB-lite"/>
    </source>
</evidence>
<dbReference type="PANTHER" id="PTHR18460:SF3">
    <property type="entry name" value="TELO2-INTERACTING PROTEIN 1 HOMOLOG"/>
    <property type="match status" value="1"/>
</dbReference>
<evidence type="ECO:0000313" key="4">
    <source>
        <dbReference type="EMBL" id="EFJ03833.1"/>
    </source>
</evidence>
<dbReference type="Pfam" id="PF21547">
    <property type="entry name" value="TTI1"/>
    <property type="match status" value="1"/>
</dbReference>
<dbReference type="eggNOG" id="KOG4524">
    <property type="taxonomic scope" value="Eukaryota"/>
</dbReference>
<organism evidence="5">
    <name type="scientific">Schizophyllum commune (strain H4-8 / FGSC 9210)</name>
    <name type="common">Split gill fungus</name>
    <dbReference type="NCBI Taxonomy" id="578458"/>
    <lineage>
        <taxon>Eukaryota</taxon>
        <taxon>Fungi</taxon>
        <taxon>Dikarya</taxon>
        <taxon>Basidiomycota</taxon>
        <taxon>Agaricomycotina</taxon>
        <taxon>Agaricomycetes</taxon>
        <taxon>Agaricomycetidae</taxon>
        <taxon>Agaricales</taxon>
        <taxon>Schizophyllaceae</taxon>
        <taxon>Schizophyllum</taxon>
    </lineage>
</organism>
<dbReference type="OrthoDB" id="49511at2759"/>
<feature type="compositionally biased region" description="Basic and acidic residues" evidence="1">
    <location>
        <begin position="620"/>
        <end position="631"/>
    </location>
</feature>
<feature type="compositionally biased region" description="Acidic residues" evidence="1">
    <location>
        <begin position="873"/>
        <end position="892"/>
    </location>
</feature>
<dbReference type="OMA" id="PHPKKPW"/>
<keyword evidence="5" id="KW-1185">Reference proteome</keyword>
<evidence type="ECO:0000259" key="2">
    <source>
        <dbReference type="Pfam" id="PF24173"/>
    </source>
</evidence>
<dbReference type="InterPro" id="IPR052587">
    <property type="entry name" value="TELO2-interacting_protein_1"/>
</dbReference>
<dbReference type="EMBL" id="GL377302">
    <property type="protein sequence ID" value="EFJ03833.1"/>
    <property type="molecule type" value="Genomic_DNA"/>
</dbReference>
<name>D8PRB3_SCHCM</name>
<evidence type="ECO:0000313" key="5">
    <source>
        <dbReference type="Proteomes" id="UP000007431"/>
    </source>
</evidence>
<feature type="region of interest" description="Disordered" evidence="1">
    <location>
        <begin position="616"/>
        <end position="637"/>
    </location>
</feature>
<dbReference type="RefSeq" id="XP_003038735.1">
    <property type="nucleotide sequence ID" value="XM_003038689.1"/>
</dbReference>
<feature type="domain" description="TTI1 N-terminal TPR" evidence="2">
    <location>
        <begin position="11"/>
        <end position="375"/>
    </location>
</feature>
<dbReference type="SUPFAM" id="SSF48371">
    <property type="entry name" value="ARM repeat"/>
    <property type="match status" value="1"/>
</dbReference>
<dbReference type="AlphaFoldDB" id="D8PRB3"/>
<dbReference type="InterPro" id="IPR057566">
    <property type="entry name" value="TPR_TTI1_N"/>
</dbReference>
<reference evidence="4 5" key="1">
    <citation type="journal article" date="2010" name="Nat. Biotechnol.">
        <title>Genome sequence of the model mushroom Schizophyllum commune.</title>
        <authorList>
            <person name="Ohm R.A."/>
            <person name="de Jong J.F."/>
            <person name="Lugones L.G."/>
            <person name="Aerts A."/>
            <person name="Kothe E."/>
            <person name="Stajich J.E."/>
            <person name="de Vries R.P."/>
            <person name="Record E."/>
            <person name="Levasseur A."/>
            <person name="Baker S.E."/>
            <person name="Bartholomew K.A."/>
            <person name="Coutinho P.M."/>
            <person name="Erdmann S."/>
            <person name="Fowler T.J."/>
            <person name="Gathman A.C."/>
            <person name="Lombard V."/>
            <person name="Henrissat B."/>
            <person name="Knabe N."/>
            <person name="Kuees U."/>
            <person name="Lilly W.W."/>
            <person name="Lindquist E."/>
            <person name="Lucas S."/>
            <person name="Magnuson J.K."/>
            <person name="Piumi F."/>
            <person name="Raudaskoski M."/>
            <person name="Salamov A."/>
            <person name="Schmutz J."/>
            <person name="Schwarze F.W.M.R."/>
            <person name="vanKuyk P.A."/>
            <person name="Horton J.S."/>
            <person name="Grigoriev I.V."/>
            <person name="Woesten H.A.B."/>
        </authorList>
    </citation>
    <scope>NUCLEOTIDE SEQUENCE [LARGE SCALE GENOMIC DNA]</scope>
    <source>
        <strain evidence="5">H4-8 / FGSC 9210</strain>
    </source>
</reference>
<dbReference type="InParanoid" id="D8PRB3"/>
<dbReference type="GO" id="GO:0005737">
    <property type="term" value="C:cytoplasm"/>
    <property type="evidence" value="ECO:0007669"/>
    <property type="project" value="TreeGrafter"/>
</dbReference>
<dbReference type="InterPro" id="IPR049362">
    <property type="entry name" value="TTI1_rpt"/>
</dbReference>
<dbReference type="HOGENOM" id="CLU_004955_0_0_1"/>
<gene>
    <name evidence="4" type="ORF">SCHCODRAFT_80888</name>
</gene>
<proteinExistence type="predicted"/>